<feature type="chain" id="PRO_5040291103" description="Peptidase metallopeptidase domain-containing protein" evidence="12">
    <location>
        <begin position="24"/>
        <end position="354"/>
    </location>
</feature>
<dbReference type="FunFam" id="3.40.390.10:FF:000018">
    <property type="entry name" value="Metalloendoproteinase 1"/>
    <property type="match status" value="1"/>
</dbReference>
<dbReference type="GO" id="GO:0008270">
    <property type="term" value="F:zinc ion binding"/>
    <property type="evidence" value="ECO:0007669"/>
    <property type="project" value="InterPro"/>
</dbReference>
<dbReference type="InterPro" id="IPR021158">
    <property type="entry name" value="Pept_M10A_Zn_BS"/>
</dbReference>
<keyword evidence="8" id="KW-0865">Zymogen</keyword>
<dbReference type="PROSITE" id="PS00546">
    <property type="entry name" value="CYSTEINE_SWITCH"/>
    <property type="match status" value="1"/>
</dbReference>
<sequence>MTTSNILLQCLLLMAVVSLTVTALPPIPDPLSKVPNIPNPWLTFKNFSGCHMGENRTGLASMKKYLNDFGYLPSPLSNSNFSDSFDSEFQDAILSYQRHLGLNTTGYLDDKTIETMVSPRCGVPDIINGTYTHGRHLYTYFQGNPKWPTSTRDLKYALIATSASTIDVATLSDVFARAFSRWAAVIPMNFTETTSTVDADITIGFYNGSHGDGEAFDGPLGTLAHAFSPTDGRFHLDASETWIASGDVTESSSDVAVDLESVAVHEIGHLLGLGHSTVEGAIMYPTLTVRTRKVELVQDDVSGVQNLYGSNPDFKGVAPAGVAGEMDSSGSGEIIRARMGLGVAVTFLVLTFLY</sequence>
<dbReference type="PRINTS" id="PR00138">
    <property type="entry name" value="MATRIXIN"/>
</dbReference>
<feature type="binding site" evidence="11">
    <location>
        <position position="200"/>
    </location>
    <ligand>
        <name>Ca(2+)</name>
        <dbReference type="ChEBI" id="CHEBI:29108"/>
        <label>2</label>
    </ligand>
</feature>
<dbReference type="SUPFAM" id="SSF55486">
    <property type="entry name" value="Metalloproteases ('zincins'), catalytic domain"/>
    <property type="match status" value="1"/>
</dbReference>
<gene>
    <name evidence="14" type="ORF">LUZ63_004609</name>
</gene>
<dbReference type="PANTHER" id="PTHR10201:SF272">
    <property type="entry name" value="METALLOENDOPROTEINASE 5-MMP"/>
    <property type="match status" value="1"/>
</dbReference>
<dbReference type="InterPro" id="IPR033739">
    <property type="entry name" value="M10A_MMP"/>
</dbReference>
<comment type="similarity">
    <text evidence="1">Belongs to the peptidase M10A family. Matrix metalloproteinases (MMPs) subfamily.</text>
</comment>
<comment type="caution">
    <text evidence="14">The sequence shown here is derived from an EMBL/GenBank/DDBJ whole genome shotgun (WGS) entry which is preliminary data.</text>
</comment>
<keyword evidence="7" id="KW-0482">Metalloprotease</keyword>
<dbReference type="Pfam" id="PF00413">
    <property type="entry name" value="Peptidase_M10"/>
    <property type="match status" value="1"/>
</dbReference>
<evidence type="ECO:0000256" key="11">
    <source>
        <dbReference type="PIRSR" id="PIRSR621190-2"/>
    </source>
</evidence>
<dbReference type="InterPro" id="IPR021190">
    <property type="entry name" value="Pept_M10A"/>
</dbReference>
<evidence type="ECO:0000256" key="8">
    <source>
        <dbReference type="ARBA" id="ARBA00023145"/>
    </source>
</evidence>
<feature type="binding site" evidence="11">
    <location>
        <position position="237"/>
    </location>
    <ligand>
        <name>Ca(2+)</name>
        <dbReference type="ChEBI" id="CHEBI:29108"/>
        <label>3</label>
    </ligand>
</feature>
<protein>
    <recommendedName>
        <fullName evidence="13">Peptidase metallopeptidase domain-containing protein</fullName>
    </recommendedName>
</protein>
<evidence type="ECO:0000313" key="15">
    <source>
        <dbReference type="Proteomes" id="UP001151287"/>
    </source>
</evidence>
<evidence type="ECO:0000313" key="14">
    <source>
        <dbReference type="EMBL" id="KAJ1696097.1"/>
    </source>
</evidence>
<feature type="binding site" evidence="11">
    <location>
        <position position="265"/>
    </location>
    <ligand>
        <name>Zn(2+)</name>
        <dbReference type="ChEBI" id="CHEBI:29105"/>
        <label>2</label>
        <note>catalytic</note>
    </ligand>
</feature>
<dbReference type="OrthoDB" id="406838at2759"/>
<feature type="binding site" evidence="11">
    <location>
        <position position="275"/>
    </location>
    <ligand>
        <name>Zn(2+)</name>
        <dbReference type="ChEBI" id="CHEBI:29105"/>
        <label>2</label>
        <note>catalytic</note>
    </ligand>
</feature>
<proteinExistence type="inferred from homology"/>
<feature type="binding site" evidence="11">
    <location>
        <position position="240"/>
    </location>
    <ligand>
        <name>Ca(2+)</name>
        <dbReference type="ChEBI" id="CHEBI:29108"/>
        <label>3</label>
    </ligand>
</feature>
<evidence type="ECO:0000256" key="4">
    <source>
        <dbReference type="ARBA" id="ARBA00022729"/>
    </source>
</evidence>
<dbReference type="InterPro" id="IPR036365">
    <property type="entry name" value="PGBD-like_sf"/>
</dbReference>
<feature type="binding site" description="in inhibited form" evidence="11">
    <location>
        <position position="121"/>
    </location>
    <ligand>
        <name>Zn(2+)</name>
        <dbReference type="ChEBI" id="CHEBI:29105"/>
        <label>2</label>
        <note>catalytic</note>
    </ligand>
</feature>
<keyword evidence="3 11" id="KW-0479">Metal-binding</keyword>
<dbReference type="PANTHER" id="PTHR10201">
    <property type="entry name" value="MATRIX METALLOPROTEINASE"/>
    <property type="match status" value="1"/>
</dbReference>
<dbReference type="GO" id="GO:0031012">
    <property type="term" value="C:extracellular matrix"/>
    <property type="evidence" value="ECO:0007669"/>
    <property type="project" value="InterPro"/>
</dbReference>
<dbReference type="InterPro" id="IPR024079">
    <property type="entry name" value="MetalloPept_cat_dom_sf"/>
</dbReference>
<feature type="domain" description="Peptidase metallopeptidase" evidence="13">
    <location>
        <begin position="143"/>
        <end position="310"/>
    </location>
</feature>
<evidence type="ECO:0000256" key="9">
    <source>
        <dbReference type="ARBA" id="ARBA00023180"/>
    </source>
</evidence>
<evidence type="ECO:0000256" key="7">
    <source>
        <dbReference type="ARBA" id="ARBA00023049"/>
    </source>
</evidence>
<keyword evidence="6 11" id="KW-0862">Zinc</keyword>
<feature type="binding site" evidence="11">
    <location>
        <position position="210"/>
    </location>
    <ligand>
        <name>Zn(2+)</name>
        <dbReference type="ChEBI" id="CHEBI:29105"/>
        <label>1</label>
    </ligand>
</feature>
<dbReference type="Proteomes" id="UP001151287">
    <property type="component" value="Unassembled WGS sequence"/>
</dbReference>
<feature type="binding site" evidence="11">
    <location>
        <position position="225"/>
    </location>
    <ligand>
        <name>Zn(2+)</name>
        <dbReference type="ChEBI" id="CHEBI:29105"/>
        <label>1</label>
    </ligand>
</feature>
<name>A0A9Q0CM11_9POAL</name>
<feature type="binding site" evidence="11">
    <location>
        <position position="283"/>
    </location>
    <ligand>
        <name>Zn(2+)</name>
        <dbReference type="ChEBI" id="CHEBI:29105"/>
        <label>2</label>
        <note>catalytic</note>
    </ligand>
</feature>
<feature type="binding site" evidence="11">
    <location>
        <position position="218"/>
    </location>
    <ligand>
        <name>Ca(2+)</name>
        <dbReference type="ChEBI" id="CHEBI:29108"/>
        <label>3</label>
    </ligand>
</feature>
<dbReference type="CDD" id="cd04278">
    <property type="entry name" value="ZnMc_MMP"/>
    <property type="match status" value="1"/>
</dbReference>
<dbReference type="EMBL" id="JAMQYH010000002">
    <property type="protein sequence ID" value="KAJ1696097.1"/>
    <property type="molecule type" value="Genomic_DNA"/>
</dbReference>
<evidence type="ECO:0000256" key="12">
    <source>
        <dbReference type="SAM" id="SignalP"/>
    </source>
</evidence>
<dbReference type="GO" id="GO:0030574">
    <property type="term" value="P:collagen catabolic process"/>
    <property type="evidence" value="ECO:0007669"/>
    <property type="project" value="TreeGrafter"/>
</dbReference>
<dbReference type="GO" id="GO:0004222">
    <property type="term" value="F:metalloendopeptidase activity"/>
    <property type="evidence" value="ECO:0007669"/>
    <property type="project" value="InterPro"/>
</dbReference>
<evidence type="ECO:0000256" key="6">
    <source>
        <dbReference type="ARBA" id="ARBA00022833"/>
    </source>
</evidence>
<dbReference type="GO" id="GO:0030198">
    <property type="term" value="P:extracellular matrix organization"/>
    <property type="evidence" value="ECO:0007669"/>
    <property type="project" value="TreeGrafter"/>
</dbReference>
<dbReference type="SMART" id="SM00235">
    <property type="entry name" value="ZnMc"/>
    <property type="match status" value="1"/>
</dbReference>
<reference evidence="14" key="1">
    <citation type="journal article" date="2022" name="Cell">
        <title>Repeat-based holocentromeres influence genome architecture and karyotype evolution.</title>
        <authorList>
            <person name="Hofstatter P.G."/>
            <person name="Thangavel G."/>
            <person name="Lux T."/>
            <person name="Neumann P."/>
            <person name="Vondrak T."/>
            <person name="Novak P."/>
            <person name="Zhang M."/>
            <person name="Costa L."/>
            <person name="Castellani M."/>
            <person name="Scott A."/>
            <person name="Toegelov H."/>
            <person name="Fuchs J."/>
            <person name="Mata-Sucre Y."/>
            <person name="Dias Y."/>
            <person name="Vanzela A.L.L."/>
            <person name="Huettel B."/>
            <person name="Almeida C.C.S."/>
            <person name="Simkova H."/>
            <person name="Souza G."/>
            <person name="Pedrosa-Harand A."/>
            <person name="Macas J."/>
            <person name="Mayer K.F.X."/>
            <person name="Houben A."/>
            <person name="Marques A."/>
        </authorList>
    </citation>
    <scope>NUCLEOTIDE SEQUENCE</scope>
    <source>
        <strain evidence="14">RhyBre1mFocal</strain>
    </source>
</reference>
<feature type="signal peptide" evidence="12">
    <location>
        <begin position="1"/>
        <end position="23"/>
    </location>
</feature>
<keyword evidence="5" id="KW-0378">Hydrolase</keyword>
<evidence type="ECO:0000256" key="2">
    <source>
        <dbReference type="ARBA" id="ARBA00022670"/>
    </source>
</evidence>
<comment type="cofactor">
    <cofactor evidence="11">
        <name>Ca(2+)</name>
        <dbReference type="ChEBI" id="CHEBI:29108"/>
    </cofactor>
    <text evidence="11">Can bind about 5 Ca(2+) ions per subunit.</text>
</comment>
<feature type="binding site" evidence="11">
    <location>
        <position position="212"/>
    </location>
    <ligand>
        <name>Zn(2+)</name>
        <dbReference type="ChEBI" id="CHEBI:29105"/>
        <label>1</label>
    </ligand>
</feature>
<feature type="binding site" evidence="11">
    <location>
        <position position="269"/>
    </location>
    <ligand>
        <name>Zn(2+)</name>
        <dbReference type="ChEBI" id="CHEBI:29105"/>
        <label>2</label>
        <note>catalytic</note>
    </ligand>
</feature>
<evidence type="ECO:0000259" key="13">
    <source>
        <dbReference type="SMART" id="SM00235"/>
    </source>
</evidence>
<dbReference type="AlphaFoldDB" id="A0A9Q0CM11"/>
<evidence type="ECO:0000256" key="3">
    <source>
        <dbReference type="ARBA" id="ARBA00022723"/>
    </source>
</evidence>
<evidence type="ECO:0000256" key="1">
    <source>
        <dbReference type="ARBA" id="ARBA00009614"/>
    </source>
</evidence>
<feature type="binding site" evidence="11">
    <location>
        <position position="235"/>
    </location>
    <ligand>
        <name>Zn(2+)</name>
        <dbReference type="ChEBI" id="CHEBI:29105"/>
        <label>1</label>
    </ligand>
</feature>
<keyword evidence="9" id="KW-0325">Glycoprotein</keyword>
<dbReference type="SUPFAM" id="SSF47090">
    <property type="entry name" value="PGBD-like"/>
    <property type="match status" value="1"/>
</dbReference>
<keyword evidence="4 12" id="KW-0732">Signal</keyword>
<keyword evidence="15" id="KW-1185">Reference proteome</keyword>
<dbReference type="GO" id="GO:0006508">
    <property type="term" value="P:proteolysis"/>
    <property type="evidence" value="ECO:0007669"/>
    <property type="project" value="UniProtKB-KW"/>
</dbReference>
<keyword evidence="2" id="KW-0645">Protease</keyword>
<dbReference type="InterPro" id="IPR001818">
    <property type="entry name" value="Pept_M10_metallopeptidase"/>
</dbReference>
<evidence type="ECO:0000256" key="5">
    <source>
        <dbReference type="ARBA" id="ARBA00022801"/>
    </source>
</evidence>
<feature type="binding site" evidence="11">
    <location>
        <position position="240"/>
    </location>
    <ligand>
        <name>Ca(2+)</name>
        <dbReference type="ChEBI" id="CHEBI:29108"/>
        <label>1</label>
    </ligand>
</feature>
<feature type="active site" evidence="10">
    <location>
        <position position="266"/>
    </location>
</feature>
<feature type="binding site" evidence="11">
    <location>
        <position position="217"/>
    </location>
    <ligand>
        <name>Ca(2+)</name>
        <dbReference type="ChEBI" id="CHEBI:29108"/>
        <label>3</label>
    </ligand>
</feature>
<dbReference type="Gene3D" id="3.40.390.10">
    <property type="entry name" value="Collagenase (Catalytic Domain)"/>
    <property type="match status" value="1"/>
</dbReference>
<organism evidence="14 15">
    <name type="scientific">Rhynchospora breviuscula</name>
    <dbReference type="NCBI Taxonomy" id="2022672"/>
    <lineage>
        <taxon>Eukaryota</taxon>
        <taxon>Viridiplantae</taxon>
        <taxon>Streptophyta</taxon>
        <taxon>Embryophyta</taxon>
        <taxon>Tracheophyta</taxon>
        <taxon>Spermatophyta</taxon>
        <taxon>Magnoliopsida</taxon>
        <taxon>Liliopsida</taxon>
        <taxon>Poales</taxon>
        <taxon>Cyperaceae</taxon>
        <taxon>Cyperoideae</taxon>
        <taxon>Rhynchosporeae</taxon>
        <taxon>Rhynchospora</taxon>
    </lineage>
</organism>
<accession>A0A9Q0CM11</accession>
<comment type="cofactor">
    <cofactor evidence="11">
        <name>Zn(2+)</name>
        <dbReference type="ChEBI" id="CHEBI:29105"/>
    </cofactor>
    <text evidence="11">Binds 2 Zn(2+) ions per subunit.</text>
</comment>
<dbReference type="Pfam" id="PF01471">
    <property type="entry name" value="PG_binding_1"/>
    <property type="match status" value="1"/>
</dbReference>
<evidence type="ECO:0000256" key="10">
    <source>
        <dbReference type="PIRSR" id="PIRSR621190-1"/>
    </source>
</evidence>
<keyword evidence="11" id="KW-0106">Calcium</keyword>
<dbReference type="InterPro" id="IPR002477">
    <property type="entry name" value="Peptidoglycan-bd-like"/>
</dbReference>
<dbReference type="InterPro" id="IPR006026">
    <property type="entry name" value="Peptidase_Metallo"/>
</dbReference>